<dbReference type="AlphaFoldDB" id="A0A3S1BRB2"/>
<feature type="region of interest" description="Disordered" evidence="1">
    <location>
        <begin position="74"/>
        <end position="124"/>
    </location>
</feature>
<comment type="caution">
    <text evidence="2">The sequence shown here is derived from an EMBL/GenBank/DDBJ whole genome shotgun (WGS) entry which is preliminary data.</text>
</comment>
<dbReference type="Proteomes" id="UP000271974">
    <property type="component" value="Unassembled WGS sequence"/>
</dbReference>
<dbReference type="OrthoDB" id="10636108at2759"/>
<accession>A0A3S1BRB2</accession>
<evidence type="ECO:0000256" key="1">
    <source>
        <dbReference type="SAM" id="MobiDB-lite"/>
    </source>
</evidence>
<keyword evidence="3" id="KW-1185">Reference proteome</keyword>
<organism evidence="2 3">
    <name type="scientific">Elysia chlorotica</name>
    <name type="common">Eastern emerald elysia</name>
    <name type="synonym">Sea slug</name>
    <dbReference type="NCBI Taxonomy" id="188477"/>
    <lineage>
        <taxon>Eukaryota</taxon>
        <taxon>Metazoa</taxon>
        <taxon>Spiralia</taxon>
        <taxon>Lophotrochozoa</taxon>
        <taxon>Mollusca</taxon>
        <taxon>Gastropoda</taxon>
        <taxon>Heterobranchia</taxon>
        <taxon>Euthyneura</taxon>
        <taxon>Panpulmonata</taxon>
        <taxon>Sacoglossa</taxon>
        <taxon>Placobranchoidea</taxon>
        <taxon>Plakobranchidae</taxon>
        <taxon>Elysia</taxon>
    </lineage>
</organism>
<sequence>MALLTVAVTEAIGFVAELAGEAIGAEIAEFTGEDFHLDNNVKESSEQEDGFEQLTEDFVFDELRPDEVEYLDNIMADRGPRPKRARTDETVNDDSIQDNIDVEPSSENGQNERADGSMGMNQSGMEAPDLGSPHSGAGINVAGQGAGNFKHTGFPLESKRYTTDGRTKRISQIFTKTLKSYVEDGNDRSGGIASHGVGYSGNETKFYVNHGMSVIPYFYRYASMKPQDWNHKAIGYRLKRTWFKVHNMYVLTRPNDKADPSFSQHEAPPHTEIEFFVDCHGDYGYPEVQSGVYTTNDNFVDTSGEGTNGLQDCILKAQPTRHFVRPTREACHIIQGWKDENTAKTPNQVYNMEQHDGYIKTCAEQGQFEFEWTNKDQTPVYFTHDYRVDTSRVNRQIAFDGADTQFFWRRPILTYLDNLQVSKGS</sequence>
<name>A0A3S1BRB2_ELYCH</name>
<reference evidence="2 3" key="1">
    <citation type="submission" date="2019-01" db="EMBL/GenBank/DDBJ databases">
        <title>A draft genome assembly of the solar-powered sea slug Elysia chlorotica.</title>
        <authorList>
            <person name="Cai H."/>
            <person name="Li Q."/>
            <person name="Fang X."/>
            <person name="Li J."/>
            <person name="Curtis N.E."/>
            <person name="Altenburger A."/>
            <person name="Shibata T."/>
            <person name="Feng M."/>
            <person name="Maeda T."/>
            <person name="Schwartz J.A."/>
            <person name="Shigenobu S."/>
            <person name="Lundholm N."/>
            <person name="Nishiyama T."/>
            <person name="Yang H."/>
            <person name="Hasebe M."/>
            <person name="Li S."/>
            <person name="Pierce S.K."/>
            <person name="Wang J."/>
        </authorList>
    </citation>
    <scope>NUCLEOTIDE SEQUENCE [LARGE SCALE GENOMIC DNA]</scope>
    <source>
        <strain evidence="2">EC2010</strain>
        <tissue evidence="2">Whole organism of an adult</tissue>
    </source>
</reference>
<evidence type="ECO:0000313" key="3">
    <source>
        <dbReference type="Proteomes" id="UP000271974"/>
    </source>
</evidence>
<proteinExistence type="predicted"/>
<protein>
    <submittedName>
        <fullName evidence="2">Uncharacterized protein</fullName>
    </submittedName>
</protein>
<gene>
    <name evidence="2" type="ORF">EGW08_005440</name>
</gene>
<evidence type="ECO:0000313" key="2">
    <source>
        <dbReference type="EMBL" id="RUS86780.1"/>
    </source>
</evidence>
<dbReference type="EMBL" id="RQTK01000128">
    <property type="protein sequence ID" value="RUS86780.1"/>
    <property type="molecule type" value="Genomic_DNA"/>
</dbReference>